<keyword evidence="1" id="KW-0378">Hydrolase</keyword>
<dbReference type="PROSITE" id="PS51257">
    <property type="entry name" value="PROKAR_LIPOPROTEIN"/>
    <property type="match status" value="1"/>
</dbReference>
<dbReference type="CDD" id="cd01846">
    <property type="entry name" value="fatty_acyltransferase_like"/>
    <property type="match status" value="1"/>
</dbReference>
<proteinExistence type="predicted"/>
<dbReference type="InterPro" id="IPR001087">
    <property type="entry name" value="GDSL"/>
</dbReference>
<accession>A0A2K9CCX9</accession>
<protein>
    <recommendedName>
        <fullName evidence="4">Lipolytic enzyme, GDSL family</fullName>
    </recommendedName>
</protein>
<dbReference type="PANTHER" id="PTHR45648:SF22">
    <property type="entry name" value="GDSL LIPASE_ACYLHYDROLASE FAMILY PROTEIN (AFU_ORTHOLOGUE AFUA_4G14700)"/>
    <property type="match status" value="1"/>
</dbReference>
<keyword evidence="3" id="KW-1185">Reference proteome</keyword>
<gene>
    <name evidence="2" type="ORF">CXP39_01750</name>
</gene>
<name>A0A2K9CCX9_9MOLU</name>
<evidence type="ECO:0000313" key="3">
    <source>
        <dbReference type="Proteomes" id="UP000233419"/>
    </source>
</evidence>
<dbReference type="Pfam" id="PF00657">
    <property type="entry name" value="Lipase_GDSL"/>
    <property type="match status" value="1"/>
</dbReference>
<dbReference type="GO" id="GO:0016788">
    <property type="term" value="F:hydrolase activity, acting on ester bonds"/>
    <property type="evidence" value="ECO:0007669"/>
    <property type="project" value="InterPro"/>
</dbReference>
<dbReference type="SUPFAM" id="SSF52266">
    <property type="entry name" value="SGNH hydrolase"/>
    <property type="match status" value="1"/>
</dbReference>
<dbReference type="Proteomes" id="UP000233419">
    <property type="component" value="Chromosome"/>
</dbReference>
<dbReference type="InterPro" id="IPR051058">
    <property type="entry name" value="GDSL_Est/Lipase"/>
</dbReference>
<sequence>MLKVKRVGNNFMKRFLAIIGTIILALSPIAVVSACTVPQKKNIDFDRLVGLDIDKSKAIDDSNNTGLFTNFYTIGDSLSDVNGLTSALSMALGTTIKFSEPSFNSSFTNGNTAAANLAAKLGIEKFESGFDYKIGQASLSKFGKNYAIGGATAAKASGPMGAIVNYFKIQDQAEAIIKQHKVKSTDLVLLEIGGNDLFGMMGTSDANKAVKMAEAMENIKNAMLTLLNNGITNIVVMNAPDISRIPTYNSQNDKIKQEAKALSYEFNARFNTVFEEVNKNYGNSMQMYDLMKSFNEMLKEYEKENKDFEKPATTTKFDLNKILETGVIPVEYNEGISEKTIDNYFFYDAVHPTKWAHEKVANDLEQLVMKWGAK</sequence>
<dbReference type="InterPro" id="IPR036514">
    <property type="entry name" value="SGNH_hydro_sf"/>
</dbReference>
<dbReference type="AlphaFoldDB" id="A0A2K9CCX9"/>
<organism evidence="2 3">
    <name type="scientific">Mesoplasma syrphidae</name>
    <dbReference type="NCBI Taxonomy" id="225999"/>
    <lineage>
        <taxon>Bacteria</taxon>
        <taxon>Bacillati</taxon>
        <taxon>Mycoplasmatota</taxon>
        <taxon>Mollicutes</taxon>
        <taxon>Entomoplasmatales</taxon>
        <taxon>Entomoplasmataceae</taxon>
        <taxon>Mesoplasma</taxon>
    </lineage>
</organism>
<dbReference type="PANTHER" id="PTHR45648">
    <property type="entry name" value="GDSL LIPASE/ACYLHYDROLASE FAMILY PROTEIN (AFU_ORTHOLOGUE AFUA_4G14700)"/>
    <property type="match status" value="1"/>
</dbReference>
<dbReference type="KEGG" id="msyr:CXP39_01750"/>
<reference evidence="2 3" key="1">
    <citation type="submission" date="2017-12" db="EMBL/GenBank/DDBJ databases">
        <title>Mesoplasma syrphidae YJS, Complete Genome.</title>
        <authorList>
            <person name="Knight T.F."/>
            <person name="Citino T."/>
            <person name="Rubinstein R."/>
            <person name="Neuschaefer Z."/>
        </authorList>
    </citation>
    <scope>NUCLEOTIDE SEQUENCE [LARGE SCALE GENOMIC DNA]</scope>
    <source>
        <strain evidence="2 3">YJS</strain>
    </source>
</reference>
<evidence type="ECO:0008006" key="4">
    <source>
        <dbReference type="Google" id="ProtNLM"/>
    </source>
</evidence>
<evidence type="ECO:0000256" key="1">
    <source>
        <dbReference type="ARBA" id="ARBA00022801"/>
    </source>
</evidence>
<dbReference type="Gene3D" id="3.40.50.1110">
    <property type="entry name" value="SGNH hydrolase"/>
    <property type="match status" value="1"/>
</dbReference>
<evidence type="ECO:0000313" key="2">
    <source>
        <dbReference type="EMBL" id="AUF83514.1"/>
    </source>
</evidence>
<dbReference type="EMBL" id="CP025257">
    <property type="protein sequence ID" value="AUF83514.1"/>
    <property type="molecule type" value="Genomic_DNA"/>
</dbReference>